<organism evidence="7 8">
    <name type="scientific">Pinctada imbricata</name>
    <name type="common">Atlantic pearl-oyster</name>
    <name type="synonym">Pinctada martensii</name>
    <dbReference type="NCBI Taxonomy" id="66713"/>
    <lineage>
        <taxon>Eukaryota</taxon>
        <taxon>Metazoa</taxon>
        <taxon>Spiralia</taxon>
        <taxon>Lophotrochozoa</taxon>
        <taxon>Mollusca</taxon>
        <taxon>Bivalvia</taxon>
        <taxon>Autobranchia</taxon>
        <taxon>Pteriomorphia</taxon>
        <taxon>Pterioida</taxon>
        <taxon>Pterioidea</taxon>
        <taxon>Pteriidae</taxon>
        <taxon>Pinctada</taxon>
    </lineage>
</organism>
<accession>A0AA89BX67</accession>
<reference evidence="7" key="1">
    <citation type="submission" date="2019-08" db="EMBL/GenBank/DDBJ databases">
        <title>The improved chromosome-level genome for the pearl oyster Pinctada fucata martensii using PacBio sequencing and Hi-C.</title>
        <authorList>
            <person name="Zheng Z."/>
        </authorList>
    </citation>
    <scope>NUCLEOTIDE SEQUENCE</scope>
    <source>
        <strain evidence="7">ZZ-2019</strain>
        <tissue evidence="7">Adductor muscle</tissue>
    </source>
</reference>
<dbReference type="GO" id="GO:0005576">
    <property type="term" value="C:extracellular region"/>
    <property type="evidence" value="ECO:0007669"/>
    <property type="project" value="UniProtKB-SubCell"/>
</dbReference>
<dbReference type="Pfam" id="PF17065">
    <property type="entry name" value="UPF0669"/>
    <property type="match status" value="1"/>
</dbReference>
<evidence type="ECO:0000256" key="3">
    <source>
        <dbReference type="ARBA" id="ARBA00022525"/>
    </source>
</evidence>
<dbReference type="Proteomes" id="UP001186944">
    <property type="component" value="Unassembled WGS sequence"/>
</dbReference>
<keyword evidence="5" id="KW-0325">Glycoprotein</keyword>
<evidence type="ECO:0000256" key="6">
    <source>
        <dbReference type="SAM" id="MobiDB-lite"/>
    </source>
</evidence>
<sequence>MTILNKLTYGAFIIISYLWQCIDCDRLLHSISDEVPGGNFSFYQVKARGRLRLELKSVHGDADMYLSSETLHPDYDNYEMKSTTCGEDSVEIAASLRRPIGVGVFGNFIYSQEEVSIKYSLSVFHISDADDLDYAHLDAMYNKIPDESSETSNRQARSGNPSSSYDSDQDSEDGESTLWQIALTILKILFDILL</sequence>
<dbReference type="EMBL" id="VSWD01000009">
    <property type="protein sequence ID" value="KAK3093848.1"/>
    <property type="molecule type" value="Genomic_DNA"/>
</dbReference>
<evidence type="ECO:0000256" key="2">
    <source>
        <dbReference type="ARBA" id="ARBA00008960"/>
    </source>
</evidence>
<feature type="compositionally biased region" description="Polar residues" evidence="6">
    <location>
        <begin position="150"/>
        <end position="161"/>
    </location>
</feature>
<dbReference type="AlphaFoldDB" id="A0AA89BX67"/>
<evidence type="ECO:0000256" key="1">
    <source>
        <dbReference type="ARBA" id="ARBA00004613"/>
    </source>
</evidence>
<comment type="caution">
    <text evidence="7">The sequence shown here is derived from an EMBL/GenBank/DDBJ whole genome shotgun (WGS) entry which is preliminary data.</text>
</comment>
<keyword evidence="3" id="KW-0964">Secreted</keyword>
<proteinExistence type="inferred from homology"/>
<protein>
    <submittedName>
        <fullName evidence="7">Uncharacterized protein</fullName>
    </submittedName>
</protein>
<evidence type="ECO:0000313" key="8">
    <source>
        <dbReference type="Proteomes" id="UP001186944"/>
    </source>
</evidence>
<dbReference type="InterPro" id="IPR031420">
    <property type="entry name" value="UPF0669"/>
</dbReference>
<dbReference type="PANTHER" id="PTHR31703:SF2">
    <property type="entry name" value="UPF0669 PROTEIN C6ORF120"/>
    <property type="match status" value="1"/>
</dbReference>
<comment type="subcellular location">
    <subcellularLocation>
        <location evidence="1">Secreted</location>
    </subcellularLocation>
</comment>
<dbReference type="PANTHER" id="PTHR31703">
    <property type="entry name" value="UPF0669 PROTEIN C6ORF120"/>
    <property type="match status" value="1"/>
</dbReference>
<keyword evidence="8" id="KW-1185">Reference proteome</keyword>
<evidence type="ECO:0000256" key="4">
    <source>
        <dbReference type="ARBA" id="ARBA00022729"/>
    </source>
</evidence>
<evidence type="ECO:0000256" key="5">
    <source>
        <dbReference type="ARBA" id="ARBA00023180"/>
    </source>
</evidence>
<keyword evidence="4" id="KW-0732">Signal</keyword>
<gene>
    <name evidence="7" type="ORF">FSP39_020948</name>
</gene>
<evidence type="ECO:0000313" key="7">
    <source>
        <dbReference type="EMBL" id="KAK3093848.1"/>
    </source>
</evidence>
<name>A0AA89BX67_PINIB</name>
<feature type="region of interest" description="Disordered" evidence="6">
    <location>
        <begin position="145"/>
        <end position="171"/>
    </location>
</feature>
<comment type="similarity">
    <text evidence="2">Belongs to the UPF0669 family.</text>
</comment>